<name>A0A9W8E5N1_9FUNG</name>
<accession>A0A9W8E5N1</accession>
<keyword evidence="4" id="KW-0732">Signal</keyword>
<gene>
    <name evidence="5" type="ORF">H4R34_005945</name>
</gene>
<dbReference type="EMBL" id="JANBQB010001615">
    <property type="protein sequence ID" value="KAJ1970812.1"/>
    <property type="molecule type" value="Genomic_DNA"/>
</dbReference>
<evidence type="ECO:0008006" key="7">
    <source>
        <dbReference type="Google" id="ProtNLM"/>
    </source>
</evidence>
<keyword evidence="1" id="KW-0880">Kelch repeat</keyword>
<dbReference type="InterPro" id="IPR015915">
    <property type="entry name" value="Kelch-typ_b-propeller"/>
</dbReference>
<evidence type="ECO:0000256" key="1">
    <source>
        <dbReference type="ARBA" id="ARBA00022441"/>
    </source>
</evidence>
<comment type="caution">
    <text evidence="5">The sequence shown here is derived from an EMBL/GenBank/DDBJ whole genome shotgun (WGS) entry which is preliminary data.</text>
</comment>
<evidence type="ECO:0000313" key="6">
    <source>
        <dbReference type="Proteomes" id="UP001151582"/>
    </source>
</evidence>
<evidence type="ECO:0000256" key="4">
    <source>
        <dbReference type="SAM" id="SignalP"/>
    </source>
</evidence>
<evidence type="ECO:0000256" key="2">
    <source>
        <dbReference type="ARBA" id="ARBA00022737"/>
    </source>
</evidence>
<dbReference type="PANTHER" id="PTHR46093:SF18">
    <property type="entry name" value="FIBRONECTIN TYPE-III DOMAIN-CONTAINING PROTEIN"/>
    <property type="match status" value="1"/>
</dbReference>
<feature type="chain" id="PRO_5040915074" description="Kelch repeat protein" evidence="4">
    <location>
        <begin position="22"/>
        <end position="460"/>
    </location>
</feature>
<keyword evidence="6" id="KW-1185">Reference proteome</keyword>
<protein>
    <recommendedName>
        <fullName evidence="7">Kelch repeat protein</fullName>
    </recommendedName>
</protein>
<evidence type="ECO:0000256" key="3">
    <source>
        <dbReference type="SAM" id="Phobius"/>
    </source>
</evidence>
<keyword evidence="3" id="KW-0472">Membrane</keyword>
<dbReference type="Pfam" id="PF24681">
    <property type="entry name" value="Kelch_KLHDC2_KLHL20_DRC7"/>
    <property type="match status" value="1"/>
</dbReference>
<proteinExistence type="predicted"/>
<reference evidence="5" key="1">
    <citation type="submission" date="2022-07" db="EMBL/GenBank/DDBJ databases">
        <title>Phylogenomic reconstructions and comparative analyses of Kickxellomycotina fungi.</title>
        <authorList>
            <person name="Reynolds N.K."/>
            <person name="Stajich J.E."/>
            <person name="Barry K."/>
            <person name="Grigoriev I.V."/>
            <person name="Crous P."/>
            <person name="Smith M.E."/>
        </authorList>
    </citation>
    <scope>NUCLEOTIDE SEQUENCE</scope>
    <source>
        <strain evidence="5">RSA 567</strain>
    </source>
</reference>
<feature type="transmembrane region" description="Helical" evidence="3">
    <location>
        <begin position="381"/>
        <end position="403"/>
    </location>
</feature>
<dbReference type="Proteomes" id="UP001151582">
    <property type="component" value="Unassembled WGS sequence"/>
</dbReference>
<feature type="signal peptide" evidence="4">
    <location>
        <begin position="1"/>
        <end position="21"/>
    </location>
</feature>
<sequence length="460" mass="50200">MWSSRLLGAATLCGLLSHARADFGDQGPTYSLSYTNQQLYLLSCNEHCDGSGEQRNFKLSLDSDVDLANPAWDNFTWQEKLSVHSATAVVPNSVTDDSQSSIYLFGGEGLAKSQDTLFLAKYDPKADKLDAVAAAGSPSHRMFVSSVWSPTASRFVCYGGYWPAASESNSTDAKATFYSDLFMFDPAEKQWETFNQGIVHPPAAAGHAAVMLDDRRMLVVGGANSDGPLPTKQVYMIDTANTSRGWATITTVGDIPSTLVYASAFTVQGKVVMYGSESYPDTRASDAIFVLDPSQDTWKWYRVAMTPPHPAGDFTPAALVGRYLVTPVAKDGNIQLGSLQAYDLATMKAVTRFQLDTATSIPGDLFDQWVDHGSSLGGGTIAGIVIGCIAGVFVILGAAYYFAIHRSGRRMMWLPRNRRHMRRGDTVVKTMNDMGVLPSDVDVYYNTDDRNQPVIFTTRR</sequence>
<dbReference type="Gene3D" id="2.120.10.80">
    <property type="entry name" value="Kelch-type beta propeller"/>
    <property type="match status" value="1"/>
</dbReference>
<keyword evidence="3" id="KW-1133">Transmembrane helix</keyword>
<dbReference type="OrthoDB" id="432528at2759"/>
<keyword evidence="3" id="KW-0812">Transmembrane</keyword>
<keyword evidence="2" id="KW-0677">Repeat</keyword>
<evidence type="ECO:0000313" key="5">
    <source>
        <dbReference type="EMBL" id="KAJ1970812.1"/>
    </source>
</evidence>
<dbReference type="SUPFAM" id="SSF117281">
    <property type="entry name" value="Kelch motif"/>
    <property type="match status" value="1"/>
</dbReference>
<organism evidence="5 6">
    <name type="scientific">Dimargaris verticillata</name>
    <dbReference type="NCBI Taxonomy" id="2761393"/>
    <lineage>
        <taxon>Eukaryota</taxon>
        <taxon>Fungi</taxon>
        <taxon>Fungi incertae sedis</taxon>
        <taxon>Zoopagomycota</taxon>
        <taxon>Kickxellomycotina</taxon>
        <taxon>Dimargaritomycetes</taxon>
        <taxon>Dimargaritales</taxon>
        <taxon>Dimargaritaceae</taxon>
        <taxon>Dimargaris</taxon>
    </lineage>
</organism>
<dbReference type="AlphaFoldDB" id="A0A9W8E5N1"/>
<dbReference type="PANTHER" id="PTHR46093">
    <property type="entry name" value="ACYL-COA-BINDING DOMAIN-CONTAINING PROTEIN 5"/>
    <property type="match status" value="1"/>
</dbReference>